<evidence type="ECO:0000313" key="2">
    <source>
        <dbReference type="Proteomes" id="UP001141552"/>
    </source>
</evidence>
<evidence type="ECO:0000313" key="1">
    <source>
        <dbReference type="EMBL" id="KAJ4836371.1"/>
    </source>
</evidence>
<gene>
    <name evidence="1" type="ORF">Tsubulata_040535</name>
</gene>
<sequence>MLMRYKSKTLKVNVAVKSSVGLQWKGLEMGTLGVQVLCGDATLRQLAAADMPKCVINTLKWINIH</sequence>
<protein>
    <submittedName>
        <fullName evidence="1">Uncharacterized protein</fullName>
    </submittedName>
</protein>
<dbReference type="Proteomes" id="UP001141552">
    <property type="component" value="Unassembled WGS sequence"/>
</dbReference>
<organism evidence="1 2">
    <name type="scientific">Turnera subulata</name>
    <dbReference type="NCBI Taxonomy" id="218843"/>
    <lineage>
        <taxon>Eukaryota</taxon>
        <taxon>Viridiplantae</taxon>
        <taxon>Streptophyta</taxon>
        <taxon>Embryophyta</taxon>
        <taxon>Tracheophyta</taxon>
        <taxon>Spermatophyta</taxon>
        <taxon>Magnoliopsida</taxon>
        <taxon>eudicotyledons</taxon>
        <taxon>Gunneridae</taxon>
        <taxon>Pentapetalae</taxon>
        <taxon>rosids</taxon>
        <taxon>fabids</taxon>
        <taxon>Malpighiales</taxon>
        <taxon>Passifloraceae</taxon>
        <taxon>Turnera</taxon>
    </lineage>
</organism>
<name>A0A9Q0JBE4_9ROSI</name>
<proteinExistence type="predicted"/>
<dbReference type="OrthoDB" id="777695at2759"/>
<comment type="caution">
    <text evidence="1">The sequence shown here is derived from an EMBL/GenBank/DDBJ whole genome shotgun (WGS) entry which is preliminary data.</text>
</comment>
<dbReference type="AlphaFoldDB" id="A0A9Q0JBE4"/>
<accession>A0A9Q0JBE4</accession>
<reference evidence="1" key="1">
    <citation type="submission" date="2022-02" db="EMBL/GenBank/DDBJ databases">
        <authorList>
            <person name="Henning P.M."/>
            <person name="McCubbin A.G."/>
            <person name="Shore J.S."/>
        </authorList>
    </citation>
    <scope>NUCLEOTIDE SEQUENCE</scope>
    <source>
        <strain evidence="1">F60SS</strain>
        <tissue evidence="1">Leaves</tissue>
    </source>
</reference>
<keyword evidence="2" id="KW-1185">Reference proteome</keyword>
<reference evidence="1" key="2">
    <citation type="journal article" date="2023" name="Plants (Basel)">
        <title>Annotation of the Turnera subulata (Passifloraceae) Draft Genome Reveals the S-Locus Evolved after the Divergence of Turneroideae from Passifloroideae in a Stepwise Manner.</title>
        <authorList>
            <person name="Henning P.M."/>
            <person name="Roalson E.H."/>
            <person name="Mir W."/>
            <person name="McCubbin A.G."/>
            <person name="Shore J.S."/>
        </authorList>
    </citation>
    <scope>NUCLEOTIDE SEQUENCE</scope>
    <source>
        <strain evidence="1">F60SS</strain>
    </source>
</reference>
<dbReference type="EMBL" id="JAKUCV010004143">
    <property type="protein sequence ID" value="KAJ4836371.1"/>
    <property type="molecule type" value="Genomic_DNA"/>
</dbReference>